<organism evidence="1">
    <name type="scientific">Puccinia triticina (isolate 1-1 / race 1 (BBBD))</name>
    <name type="common">Brown leaf rust fungus</name>
    <dbReference type="NCBI Taxonomy" id="630390"/>
    <lineage>
        <taxon>Eukaryota</taxon>
        <taxon>Fungi</taxon>
        <taxon>Dikarya</taxon>
        <taxon>Basidiomycota</taxon>
        <taxon>Pucciniomycotina</taxon>
        <taxon>Pucciniomycetes</taxon>
        <taxon>Pucciniales</taxon>
        <taxon>Pucciniaceae</taxon>
        <taxon>Puccinia</taxon>
    </lineage>
</organism>
<dbReference type="PROSITE" id="PS51257">
    <property type="entry name" value="PROKAR_LIPOPROTEIN"/>
    <property type="match status" value="1"/>
</dbReference>
<proteinExistence type="predicted"/>
<gene>
    <name evidence="1" type="ORF">PTTG_12702</name>
</gene>
<protein>
    <submittedName>
        <fullName evidence="1 2">Uncharacterized protein</fullName>
    </submittedName>
</protein>
<reference evidence="2" key="4">
    <citation type="submission" date="2025-05" db="UniProtKB">
        <authorList>
            <consortium name="EnsemblFungi"/>
        </authorList>
    </citation>
    <scope>IDENTIFICATION</scope>
    <source>
        <strain evidence="2">isolate 1-1 / race 1 (BBBD)</strain>
    </source>
</reference>
<accession>A0A180GV41</accession>
<reference evidence="1" key="1">
    <citation type="submission" date="2009-11" db="EMBL/GenBank/DDBJ databases">
        <authorList>
            <consortium name="The Broad Institute Genome Sequencing Platform"/>
            <person name="Ward D."/>
            <person name="Feldgarden M."/>
            <person name="Earl A."/>
            <person name="Young S.K."/>
            <person name="Zeng Q."/>
            <person name="Koehrsen M."/>
            <person name="Alvarado L."/>
            <person name="Berlin A."/>
            <person name="Bochicchio J."/>
            <person name="Borenstein D."/>
            <person name="Chapman S.B."/>
            <person name="Chen Z."/>
            <person name="Engels R."/>
            <person name="Freedman E."/>
            <person name="Gellesch M."/>
            <person name="Goldberg J."/>
            <person name="Griggs A."/>
            <person name="Gujja S."/>
            <person name="Heilman E."/>
            <person name="Heiman D."/>
            <person name="Hepburn T."/>
            <person name="Howarth C."/>
            <person name="Jen D."/>
            <person name="Larson L."/>
            <person name="Lewis B."/>
            <person name="Mehta T."/>
            <person name="Park D."/>
            <person name="Pearson M."/>
            <person name="Roberts A."/>
            <person name="Saif S."/>
            <person name="Shea T."/>
            <person name="Shenoy N."/>
            <person name="Sisk P."/>
            <person name="Stolte C."/>
            <person name="Sykes S."/>
            <person name="Thomson T."/>
            <person name="Walk T."/>
            <person name="White J."/>
            <person name="Yandava C."/>
            <person name="Izard J."/>
            <person name="Baranova O.V."/>
            <person name="Blanton J.M."/>
            <person name="Tanner A.C."/>
            <person name="Dewhirst F.E."/>
            <person name="Haas B."/>
            <person name="Nusbaum C."/>
            <person name="Birren B."/>
        </authorList>
    </citation>
    <scope>NUCLEOTIDE SEQUENCE [LARGE SCALE GENOMIC DNA]</scope>
    <source>
        <strain evidence="1">1-1 BBBD Race 1</strain>
    </source>
</reference>
<dbReference type="VEuPathDB" id="FungiDB:PTTG_12702"/>
<evidence type="ECO:0000313" key="1">
    <source>
        <dbReference type="EMBL" id="OAV96645.1"/>
    </source>
</evidence>
<dbReference type="EMBL" id="ADAS02000018">
    <property type="protein sequence ID" value="OAV96645.1"/>
    <property type="molecule type" value="Genomic_DNA"/>
</dbReference>
<dbReference type="Proteomes" id="UP000005240">
    <property type="component" value="Unassembled WGS sequence"/>
</dbReference>
<evidence type="ECO:0000313" key="3">
    <source>
        <dbReference type="Proteomes" id="UP000005240"/>
    </source>
</evidence>
<dbReference type="OrthoDB" id="2495064at2759"/>
<dbReference type="AlphaFoldDB" id="A0A180GV41"/>
<keyword evidence="3" id="KW-1185">Reference proteome</keyword>
<reference evidence="2 3" key="3">
    <citation type="journal article" date="2017" name="G3 (Bethesda)">
        <title>Comparative analysis highlights variable genome content of wheat rusts and divergence of the mating loci.</title>
        <authorList>
            <person name="Cuomo C.A."/>
            <person name="Bakkeren G."/>
            <person name="Khalil H.B."/>
            <person name="Panwar V."/>
            <person name="Joly D."/>
            <person name="Linning R."/>
            <person name="Sakthikumar S."/>
            <person name="Song X."/>
            <person name="Adiconis X."/>
            <person name="Fan L."/>
            <person name="Goldberg J.M."/>
            <person name="Levin J.Z."/>
            <person name="Young S."/>
            <person name="Zeng Q."/>
            <person name="Anikster Y."/>
            <person name="Bruce M."/>
            <person name="Wang M."/>
            <person name="Yin C."/>
            <person name="McCallum B."/>
            <person name="Szabo L.J."/>
            <person name="Hulbert S."/>
            <person name="Chen X."/>
            <person name="Fellers J.P."/>
        </authorList>
    </citation>
    <scope>NUCLEOTIDE SEQUENCE</scope>
    <source>
        <strain evidence="3">Isolate 1-1 / race 1 (BBBD)</strain>
        <strain evidence="2">isolate 1-1 / race 1 (BBBD)</strain>
    </source>
</reference>
<dbReference type="EnsemblFungi" id="PTTG_12702-t43_1">
    <property type="protein sequence ID" value="PTTG_12702-t43_1-p1"/>
    <property type="gene ID" value="PTTG_12702"/>
</dbReference>
<evidence type="ECO:0000313" key="2">
    <source>
        <dbReference type="EnsemblFungi" id="PTTG_12702-t43_1-p1"/>
    </source>
</evidence>
<sequence>MNGSRQTSSAADMFIPFSGPAASGCTRSNFVNPENSGFRERKTERAAWLLVYIKRRLLFRCSSLHPPPHPSYNHLLLSPSLSNKPSIFFNKFSTCCCAIKFLHFFTISIIVKDWFFQDFFFLRASRYTGDCSLCCLFSLVQDPRSKIVFRTCSDFNSTIQASRMIRVNRLSNRVFVAQFKDPTHGARGCDTRHLIVVPTDQDCTAYGIRASARRHGFYEVYLQFFPSQRQLFRDIGPLRPIIRLGNPSDSQPNGTNAFRVRVLDTKHVVWYRSVHGQWCCRDWVLDVLYAELDHQAFPLERLWKLIDHLEHRRRSSAVASAPSSSPSFDR</sequence>
<name>A0A180GV41_PUCT1</name>
<reference evidence="1" key="2">
    <citation type="submission" date="2016-05" db="EMBL/GenBank/DDBJ databases">
        <title>Comparative analysis highlights variable genome content of wheat rusts and divergence of the mating loci.</title>
        <authorList>
            <person name="Cuomo C.A."/>
            <person name="Bakkeren G."/>
            <person name="Szabo L."/>
            <person name="Khalil H."/>
            <person name="Joly D."/>
            <person name="Goldberg J."/>
            <person name="Young S."/>
            <person name="Zeng Q."/>
            <person name="Fellers J."/>
        </authorList>
    </citation>
    <scope>NUCLEOTIDE SEQUENCE [LARGE SCALE GENOMIC DNA]</scope>
    <source>
        <strain evidence="1">1-1 BBBD Race 1</strain>
    </source>
</reference>